<organism evidence="1 2">
    <name type="scientific">Lentzea albidocapillata</name>
    <dbReference type="NCBI Taxonomy" id="40571"/>
    <lineage>
        <taxon>Bacteria</taxon>
        <taxon>Bacillati</taxon>
        <taxon>Actinomycetota</taxon>
        <taxon>Actinomycetes</taxon>
        <taxon>Pseudonocardiales</taxon>
        <taxon>Pseudonocardiaceae</taxon>
        <taxon>Lentzea</taxon>
    </lineage>
</organism>
<evidence type="ECO:0000313" key="1">
    <source>
        <dbReference type="EMBL" id="SMC95136.1"/>
    </source>
</evidence>
<protein>
    <submittedName>
        <fullName evidence="1">Uncharacterized protein</fullName>
    </submittedName>
</protein>
<dbReference type="Gene3D" id="1.10.10.2910">
    <property type="match status" value="1"/>
</dbReference>
<keyword evidence="2" id="KW-1185">Reference proteome</keyword>
<dbReference type="AlphaFoldDB" id="A0A1W2DDH6"/>
<proteinExistence type="predicted"/>
<dbReference type="Proteomes" id="UP000192840">
    <property type="component" value="Unassembled WGS sequence"/>
</dbReference>
<name>A0A1W2DDH6_9PSEU</name>
<dbReference type="STRING" id="40571.SAMN05660733_02869"/>
<dbReference type="EMBL" id="FWYC01000007">
    <property type="protein sequence ID" value="SMC95136.1"/>
    <property type="molecule type" value="Genomic_DNA"/>
</dbReference>
<dbReference type="OrthoDB" id="4144896at2"/>
<accession>A0A1W2DDH6</accession>
<reference evidence="2" key="1">
    <citation type="submission" date="2017-04" db="EMBL/GenBank/DDBJ databases">
        <authorList>
            <person name="Varghese N."/>
            <person name="Submissions S."/>
        </authorList>
    </citation>
    <scope>NUCLEOTIDE SEQUENCE [LARGE SCALE GENOMIC DNA]</scope>
    <source>
        <strain evidence="2">DSM 44073</strain>
    </source>
</reference>
<sequence>MKHMNHDNTDAPLDRRTLRRRAAEFSKRVPIPMPWNADEYAGLLTVEFGKPVRFRPLSEEVAPHDLPETNFSGALIESEHSITIFFDNRSGLTHQQDIILHEVGHRVLGHVVHDQVLCRSTFASPRENEAELFARELLHRARGRDTLQLAPHVDDPDGVRSLGGALADIE</sequence>
<evidence type="ECO:0000313" key="2">
    <source>
        <dbReference type="Proteomes" id="UP000192840"/>
    </source>
</evidence>
<gene>
    <name evidence="1" type="ORF">SAMN05660733_02869</name>
</gene>